<feature type="non-terminal residue" evidence="1">
    <location>
        <position position="137"/>
    </location>
</feature>
<organism evidence="1 2">
    <name type="scientific">Iphiclides podalirius</name>
    <name type="common">scarce swallowtail</name>
    <dbReference type="NCBI Taxonomy" id="110791"/>
    <lineage>
        <taxon>Eukaryota</taxon>
        <taxon>Metazoa</taxon>
        <taxon>Ecdysozoa</taxon>
        <taxon>Arthropoda</taxon>
        <taxon>Hexapoda</taxon>
        <taxon>Insecta</taxon>
        <taxon>Pterygota</taxon>
        <taxon>Neoptera</taxon>
        <taxon>Endopterygota</taxon>
        <taxon>Lepidoptera</taxon>
        <taxon>Glossata</taxon>
        <taxon>Ditrysia</taxon>
        <taxon>Papilionoidea</taxon>
        <taxon>Papilionidae</taxon>
        <taxon>Papilioninae</taxon>
        <taxon>Iphiclides</taxon>
    </lineage>
</organism>
<dbReference type="EMBL" id="OW152839">
    <property type="protein sequence ID" value="CAH2060590.1"/>
    <property type="molecule type" value="Genomic_DNA"/>
</dbReference>
<keyword evidence="2" id="KW-1185">Reference proteome</keyword>
<sequence>MRIYHLKDDSDTAHPCLFAELDARFYCVNYADSFGIPVSVCSPNWTPRFYCVNYADSFGIPVSVCSPNWTPASTVSTTQIRLVSPSVFVRRTGRPLLLCQLRRFVWYPRQCSFAVRLVSTGMRDATVHRWVSESCCG</sequence>
<reference evidence="1" key="1">
    <citation type="submission" date="2022-03" db="EMBL/GenBank/DDBJ databases">
        <authorList>
            <person name="Martin H S."/>
        </authorList>
    </citation>
    <scope>NUCLEOTIDE SEQUENCE</scope>
</reference>
<accession>A0ABN8IMS3</accession>
<dbReference type="Proteomes" id="UP000837857">
    <property type="component" value="Chromosome 27"/>
</dbReference>
<proteinExistence type="predicted"/>
<protein>
    <submittedName>
        <fullName evidence="1">Uncharacterized protein</fullName>
    </submittedName>
</protein>
<gene>
    <name evidence="1" type="ORF">IPOD504_LOCUS11108</name>
</gene>
<evidence type="ECO:0000313" key="1">
    <source>
        <dbReference type="EMBL" id="CAH2060590.1"/>
    </source>
</evidence>
<evidence type="ECO:0000313" key="2">
    <source>
        <dbReference type="Proteomes" id="UP000837857"/>
    </source>
</evidence>
<name>A0ABN8IMS3_9NEOP</name>